<sequence length="150" mass="16624">MSDLFSGTDLFSEFDRLQRQMDNLFGGFPSSIRSGRFGAFPQLNIGTTEDSIEIVAFAPGLKLAELDVSIDKGLLTISGERRPAQTGNDDKTRDDTRTYAQERFTGSFRRVIELPQNADPDKVQARYTNGCLSITVGKREASKPRAITVQ</sequence>
<dbReference type="CDD" id="cd06464">
    <property type="entry name" value="ACD_sHsps-like"/>
    <property type="match status" value="1"/>
</dbReference>
<dbReference type="Pfam" id="PF00011">
    <property type="entry name" value="HSP20"/>
    <property type="match status" value="1"/>
</dbReference>
<evidence type="ECO:0000313" key="4">
    <source>
        <dbReference type="EMBL" id="ANB76079.1"/>
    </source>
</evidence>
<evidence type="ECO:0000256" key="2">
    <source>
        <dbReference type="RuleBase" id="RU003616"/>
    </source>
</evidence>
<name>A0A160FSL6_9BURK</name>
<keyword evidence="5" id="KW-1185">Reference proteome</keyword>
<gene>
    <name evidence="4" type="ORF">AYM40_27775</name>
</gene>
<reference evidence="4 5" key="1">
    <citation type="journal article" date="2016" name="Gene">
        <title>PacBio SMRT assembly of a complex multi-replicon genome reveals chlorocatechol degradative operon in a region of genome plasticity.</title>
        <authorList>
            <person name="Ricker N."/>
            <person name="Shen S.Y."/>
            <person name="Goordial J."/>
            <person name="Jin S."/>
            <person name="Fulthorpe R.R."/>
        </authorList>
    </citation>
    <scope>NUCLEOTIDE SEQUENCE [LARGE SCALE GENOMIC DNA]</scope>
    <source>
        <strain evidence="4 5">OLGA172</strain>
    </source>
</reference>
<dbReference type="PANTHER" id="PTHR11527">
    <property type="entry name" value="HEAT-SHOCK PROTEIN 20 FAMILY MEMBER"/>
    <property type="match status" value="1"/>
</dbReference>
<dbReference type="KEGG" id="buz:AYM40_27775"/>
<dbReference type="InterPro" id="IPR031107">
    <property type="entry name" value="Small_HSP"/>
</dbReference>
<dbReference type="AlphaFoldDB" id="A0A160FSL6"/>
<dbReference type="Proteomes" id="UP000076852">
    <property type="component" value="Chromosome 2"/>
</dbReference>
<dbReference type="InterPro" id="IPR002068">
    <property type="entry name" value="A-crystallin/Hsp20_dom"/>
</dbReference>
<dbReference type="Gene3D" id="2.60.40.790">
    <property type="match status" value="1"/>
</dbReference>
<protein>
    <submittedName>
        <fullName evidence="4">Heat-shock protein Hsp20</fullName>
    </submittedName>
</protein>
<evidence type="ECO:0000313" key="5">
    <source>
        <dbReference type="Proteomes" id="UP000076852"/>
    </source>
</evidence>
<evidence type="ECO:0000259" key="3">
    <source>
        <dbReference type="PROSITE" id="PS01031"/>
    </source>
</evidence>
<organism evidence="4 5">
    <name type="scientific">Paraburkholderia phytofirmans OLGA172</name>
    <dbReference type="NCBI Taxonomy" id="1417228"/>
    <lineage>
        <taxon>Bacteria</taxon>
        <taxon>Pseudomonadati</taxon>
        <taxon>Pseudomonadota</taxon>
        <taxon>Betaproteobacteria</taxon>
        <taxon>Burkholderiales</taxon>
        <taxon>Burkholderiaceae</taxon>
        <taxon>Paraburkholderia</taxon>
    </lineage>
</organism>
<dbReference type="OrthoDB" id="5295562at2"/>
<dbReference type="RefSeq" id="WP_063499331.1">
    <property type="nucleotide sequence ID" value="NZ_CP014579.1"/>
</dbReference>
<accession>A0A160FSL6</accession>
<dbReference type="SUPFAM" id="SSF49764">
    <property type="entry name" value="HSP20-like chaperones"/>
    <property type="match status" value="1"/>
</dbReference>
<proteinExistence type="inferred from homology"/>
<comment type="similarity">
    <text evidence="1 2">Belongs to the small heat shock protein (HSP20) family.</text>
</comment>
<dbReference type="EMBL" id="CP014579">
    <property type="protein sequence ID" value="ANB76079.1"/>
    <property type="molecule type" value="Genomic_DNA"/>
</dbReference>
<evidence type="ECO:0000256" key="1">
    <source>
        <dbReference type="PROSITE-ProRule" id="PRU00285"/>
    </source>
</evidence>
<dbReference type="PROSITE" id="PS01031">
    <property type="entry name" value="SHSP"/>
    <property type="match status" value="1"/>
</dbReference>
<feature type="domain" description="SHSP" evidence="3">
    <location>
        <begin position="34"/>
        <end position="150"/>
    </location>
</feature>
<dbReference type="STRING" id="1804984.AYM40_27775"/>
<dbReference type="InterPro" id="IPR008978">
    <property type="entry name" value="HSP20-like_chaperone"/>
</dbReference>